<sequence>MMRRAATILATKHKKSVVRIPTVCSQILFSSSSTTHVQLLPDGFSNGKGTSRSLATRRRRSRSMGGTVGNPLGGADHVYEDERNVKAPNAVLDQNLFSAAAEAFLDKVEVAIKPMQECNDVFVITRVSKGHPTTEANGGRLTIDLKPGDGSYILQVDEDDKTLKFSSPMSGNYTYVLGSKTHEFVGMDDGHILEGMIVRGLIQQCNGMPKF</sequence>
<dbReference type="AlphaFoldDB" id="A0A6S9DVA2"/>
<keyword evidence="2" id="KW-0813">Transport</keyword>
<keyword evidence="2" id="KW-0410">Iron transport</keyword>
<organism evidence="5">
    <name type="scientific">Ditylum brightwellii</name>
    <dbReference type="NCBI Taxonomy" id="49249"/>
    <lineage>
        <taxon>Eukaryota</taxon>
        <taxon>Sar</taxon>
        <taxon>Stramenopiles</taxon>
        <taxon>Ochrophyta</taxon>
        <taxon>Bacillariophyta</taxon>
        <taxon>Mediophyceae</taxon>
        <taxon>Lithodesmiophycidae</taxon>
        <taxon>Lithodesmiales</taxon>
        <taxon>Lithodesmiaceae</taxon>
        <taxon>Ditylum</taxon>
    </lineage>
</organism>
<keyword evidence="3" id="KW-0408">Iron</keyword>
<dbReference type="Gene3D" id="3.30.920.10">
    <property type="entry name" value="Frataxin/CyaY"/>
    <property type="match status" value="1"/>
</dbReference>
<dbReference type="InterPro" id="IPR002908">
    <property type="entry name" value="Frataxin/CyaY"/>
</dbReference>
<gene>
    <name evidence="5" type="ORF">DBRI1063_LOCUS13334</name>
</gene>
<feature type="region of interest" description="Disordered" evidence="4">
    <location>
        <begin position="43"/>
        <end position="74"/>
    </location>
</feature>
<reference evidence="5" key="1">
    <citation type="submission" date="2021-01" db="EMBL/GenBank/DDBJ databases">
        <authorList>
            <person name="Corre E."/>
            <person name="Pelletier E."/>
            <person name="Niang G."/>
            <person name="Scheremetjew M."/>
            <person name="Finn R."/>
            <person name="Kale V."/>
            <person name="Holt S."/>
            <person name="Cochrane G."/>
            <person name="Meng A."/>
            <person name="Brown T."/>
            <person name="Cohen L."/>
        </authorList>
    </citation>
    <scope>NUCLEOTIDE SEQUENCE</scope>
    <source>
        <strain evidence="5">Pop2</strain>
    </source>
</reference>
<evidence type="ECO:0000256" key="3">
    <source>
        <dbReference type="ARBA" id="ARBA00023004"/>
    </source>
</evidence>
<dbReference type="GO" id="GO:0006826">
    <property type="term" value="P:iron ion transport"/>
    <property type="evidence" value="ECO:0007669"/>
    <property type="project" value="UniProtKB-KW"/>
</dbReference>
<evidence type="ECO:0000313" key="5">
    <source>
        <dbReference type="EMBL" id="CAD9334531.1"/>
    </source>
</evidence>
<comment type="similarity">
    <text evidence="1">Belongs to the frataxin family.</text>
</comment>
<accession>A0A6S9DVA2</accession>
<dbReference type="EMBL" id="HBGN01020926">
    <property type="protein sequence ID" value="CAD9334531.1"/>
    <property type="molecule type" value="Transcribed_RNA"/>
</dbReference>
<evidence type="ECO:0000256" key="2">
    <source>
        <dbReference type="ARBA" id="ARBA00022496"/>
    </source>
</evidence>
<evidence type="ECO:0000256" key="1">
    <source>
        <dbReference type="ARBA" id="ARBA00008183"/>
    </source>
</evidence>
<dbReference type="PROSITE" id="PS50810">
    <property type="entry name" value="FRATAXIN_2"/>
    <property type="match status" value="1"/>
</dbReference>
<dbReference type="Pfam" id="PF01491">
    <property type="entry name" value="Frataxin_Cyay"/>
    <property type="match status" value="1"/>
</dbReference>
<dbReference type="GO" id="GO:0005737">
    <property type="term" value="C:cytoplasm"/>
    <property type="evidence" value="ECO:0007669"/>
    <property type="project" value="UniProtKB-ARBA"/>
</dbReference>
<dbReference type="InterPro" id="IPR036524">
    <property type="entry name" value="Frataxin/CyaY_sf"/>
</dbReference>
<protein>
    <submittedName>
        <fullName evidence="5">Uncharacterized protein</fullName>
    </submittedName>
</protein>
<name>A0A6S9DVA2_9STRA</name>
<dbReference type="GO" id="GO:0016226">
    <property type="term" value="P:iron-sulfur cluster assembly"/>
    <property type="evidence" value="ECO:0007669"/>
    <property type="project" value="InterPro"/>
</dbReference>
<evidence type="ECO:0000256" key="4">
    <source>
        <dbReference type="SAM" id="MobiDB-lite"/>
    </source>
</evidence>
<dbReference type="GO" id="GO:0008199">
    <property type="term" value="F:ferric iron binding"/>
    <property type="evidence" value="ECO:0007669"/>
    <property type="project" value="InterPro"/>
</dbReference>
<keyword evidence="2" id="KW-0406">Ion transport</keyword>
<proteinExistence type="inferred from homology"/>